<gene>
    <name evidence="2" type="ORF">CQ13_37630</name>
</gene>
<dbReference type="AlphaFoldDB" id="A0A0R3MCJ3"/>
<dbReference type="RefSeq" id="WP_057848237.1">
    <property type="nucleotide sequence ID" value="NZ_LLYA01000232.1"/>
</dbReference>
<dbReference type="Proteomes" id="UP000052023">
    <property type="component" value="Unassembled WGS sequence"/>
</dbReference>
<organism evidence="2 3">
    <name type="scientific">Bradyrhizobium retamae</name>
    <dbReference type="NCBI Taxonomy" id="1300035"/>
    <lineage>
        <taxon>Bacteria</taxon>
        <taxon>Pseudomonadati</taxon>
        <taxon>Pseudomonadota</taxon>
        <taxon>Alphaproteobacteria</taxon>
        <taxon>Hyphomicrobiales</taxon>
        <taxon>Nitrobacteraceae</taxon>
        <taxon>Bradyrhizobium</taxon>
    </lineage>
</organism>
<dbReference type="EMBL" id="LLYA01000232">
    <property type="protein sequence ID" value="KRR14902.1"/>
    <property type="molecule type" value="Genomic_DNA"/>
</dbReference>
<keyword evidence="3" id="KW-1185">Reference proteome</keyword>
<comment type="caution">
    <text evidence="2">The sequence shown here is derived from an EMBL/GenBank/DDBJ whole genome shotgun (WGS) entry which is preliminary data.</text>
</comment>
<feature type="signal peptide" evidence="1">
    <location>
        <begin position="1"/>
        <end position="27"/>
    </location>
</feature>
<accession>A0A0R3MCJ3</accession>
<evidence type="ECO:0000313" key="2">
    <source>
        <dbReference type="EMBL" id="KRR14902.1"/>
    </source>
</evidence>
<dbReference type="OrthoDB" id="9803142at2"/>
<evidence type="ECO:0000313" key="3">
    <source>
        <dbReference type="Proteomes" id="UP000052023"/>
    </source>
</evidence>
<keyword evidence="1" id="KW-0732">Signal</keyword>
<sequence>MRDQKPRLRKFACLAAIAAMLALSGRAAEMDLDDQLLVRLPAPPEGRRAPLQVMDGNYQRLSGVCPWWNAMVARQ</sequence>
<reference evidence="2 3" key="1">
    <citation type="submission" date="2014-03" db="EMBL/GenBank/DDBJ databases">
        <title>Bradyrhizobium valentinum sp. nov., isolated from effective nodules of Lupinus mariae-josephae, a lupine endemic of basic-lime soils in Eastern Spain.</title>
        <authorList>
            <person name="Duran D."/>
            <person name="Rey L."/>
            <person name="Navarro A."/>
            <person name="Busquets A."/>
            <person name="Imperial J."/>
            <person name="Ruiz-Argueso T."/>
        </authorList>
    </citation>
    <scope>NUCLEOTIDE SEQUENCE [LARGE SCALE GENOMIC DNA]</scope>
    <source>
        <strain evidence="2 3">Ro19</strain>
    </source>
</reference>
<proteinExistence type="predicted"/>
<evidence type="ECO:0000256" key="1">
    <source>
        <dbReference type="SAM" id="SignalP"/>
    </source>
</evidence>
<protein>
    <submittedName>
        <fullName evidence="2">Uncharacterized protein</fullName>
    </submittedName>
</protein>
<name>A0A0R3MCJ3_9BRAD</name>
<feature type="chain" id="PRO_5006443929" evidence="1">
    <location>
        <begin position="28"/>
        <end position="75"/>
    </location>
</feature>